<dbReference type="Pfam" id="PF00106">
    <property type="entry name" value="adh_short"/>
    <property type="match status" value="1"/>
</dbReference>
<proteinExistence type="predicted"/>
<feature type="non-terminal residue" evidence="1">
    <location>
        <position position="38"/>
    </location>
</feature>
<gene>
    <name evidence="1" type="ORF">GYA55_00035</name>
</gene>
<dbReference type="SUPFAM" id="SSF51735">
    <property type="entry name" value="NAD(P)-binding Rossmann-fold domains"/>
    <property type="match status" value="1"/>
</dbReference>
<protein>
    <submittedName>
        <fullName evidence="1">SDR family NAD(P)-dependent oxidoreductase</fullName>
    </submittedName>
</protein>
<dbReference type="AlphaFoldDB" id="A0A7X9FNR1"/>
<sequence>MNLKDKVAIITGGARGIGREIALHFAREGCDISACDVN</sequence>
<comment type="caution">
    <text evidence="1">The sequence shown here is derived from an EMBL/GenBank/DDBJ whole genome shotgun (WGS) entry which is preliminary data.</text>
</comment>
<evidence type="ECO:0000313" key="2">
    <source>
        <dbReference type="Proteomes" id="UP000524246"/>
    </source>
</evidence>
<dbReference type="Proteomes" id="UP000524246">
    <property type="component" value="Unassembled WGS sequence"/>
</dbReference>
<dbReference type="EMBL" id="JAAZON010000002">
    <property type="protein sequence ID" value="NMC61532.1"/>
    <property type="molecule type" value="Genomic_DNA"/>
</dbReference>
<dbReference type="InterPro" id="IPR002347">
    <property type="entry name" value="SDR_fam"/>
</dbReference>
<dbReference type="Gene3D" id="3.40.50.720">
    <property type="entry name" value="NAD(P)-binding Rossmann-like Domain"/>
    <property type="match status" value="1"/>
</dbReference>
<reference evidence="1 2" key="1">
    <citation type="journal article" date="2020" name="Biotechnol. Biofuels">
        <title>New insights from the biogas microbiome by comprehensive genome-resolved metagenomics of nearly 1600 species originating from multiple anaerobic digesters.</title>
        <authorList>
            <person name="Campanaro S."/>
            <person name="Treu L."/>
            <person name="Rodriguez-R L.M."/>
            <person name="Kovalovszki A."/>
            <person name="Ziels R.M."/>
            <person name="Maus I."/>
            <person name="Zhu X."/>
            <person name="Kougias P.G."/>
            <person name="Basile A."/>
            <person name="Luo G."/>
            <person name="Schluter A."/>
            <person name="Konstantinidis K.T."/>
            <person name="Angelidaki I."/>
        </authorList>
    </citation>
    <scope>NUCLEOTIDE SEQUENCE [LARGE SCALE GENOMIC DNA]</scope>
    <source>
        <strain evidence="1">AS27yjCOA_65</strain>
    </source>
</reference>
<evidence type="ECO:0000313" key="1">
    <source>
        <dbReference type="EMBL" id="NMC61532.1"/>
    </source>
</evidence>
<dbReference type="InterPro" id="IPR036291">
    <property type="entry name" value="NAD(P)-bd_dom_sf"/>
</dbReference>
<accession>A0A7X9FNR1</accession>
<name>A0A7X9FNR1_9DELT</name>
<organism evidence="1 2">
    <name type="scientific">SAR324 cluster bacterium</name>
    <dbReference type="NCBI Taxonomy" id="2024889"/>
    <lineage>
        <taxon>Bacteria</taxon>
        <taxon>Deltaproteobacteria</taxon>
        <taxon>SAR324 cluster</taxon>
    </lineage>
</organism>